<dbReference type="InterPro" id="IPR000182">
    <property type="entry name" value="GNAT_dom"/>
</dbReference>
<protein>
    <submittedName>
        <fullName evidence="2">GNAT family N-acetyltransferase</fullName>
    </submittedName>
</protein>
<organism evidence="2 3">
    <name type="scientific">Treponema denticola</name>
    <dbReference type="NCBI Taxonomy" id="158"/>
    <lineage>
        <taxon>Bacteria</taxon>
        <taxon>Pseudomonadati</taxon>
        <taxon>Spirochaetota</taxon>
        <taxon>Spirochaetia</taxon>
        <taxon>Spirochaetales</taxon>
        <taxon>Treponemataceae</taxon>
        <taxon>Treponema</taxon>
    </lineage>
</organism>
<sequence length="171" mass="19618">MKTKDIETERLILRSMTLDDADFAAKLWGDPENGKYLADQPYKNGDELRKVIYDIDEWEDEYPFIAVCKNTGEPVATCCLGTEGPKDHWGFGYTVKKDLWGQGLATEMVKALINFAYSLGVRNFYCTVAKENKASCRVMEKCGLKIKETKAFKKRNTDMEFESNIYTMTME</sequence>
<evidence type="ECO:0000313" key="2">
    <source>
        <dbReference type="EMBL" id="UTD00756.1"/>
    </source>
</evidence>
<dbReference type="AlphaFoldDB" id="A0A9Q9BFK3"/>
<feature type="domain" description="N-acetyltransferase" evidence="1">
    <location>
        <begin position="11"/>
        <end position="171"/>
    </location>
</feature>
<accession>A0A9Q9BFK3</accession>
<dbReference type="PROSITE" id="PS51186">
    <property type="entry name" value="GNAT"/>
    <property type="match status" value="1"/>
</dbReference>
<gene>
    <name evidence="2" type="ORF">E4N86_08635</name>
</gene>
<dbReference type="Gene3D" id="3.40.630.30">
    <property type="match status" value="1"/>
</dbReference>
<dbReference type="PANTHER" id="PTHR43792">
    <property type="entry name" value="GNAT FAMILY, PUTATIVE (AFU_ORTHOLOGUE AFUA_3G00765)-RELATED-RELATED"/>
    <property type="match status" value="1"/>
</dbReference>
<dbReference type="PANTHER" id="PTHR43792:SF16">
    <property type="entry name" value="N-ACETYLTRANSFERASE DOMAIN-CONTAINING PROTEIN"/>
    <property type="match status" value="1"/>
</dbReference>
<name>A0A9Q9BFK3_TREDN</name>
<evidence type="ECO:0000259" key="1">
    <source>
        <dbReference type="PROSITE" id="PS51186"/>
    </source>
</evidence>
<reference evidence="2" key="1">
    <citation type="submission" date="2020-04" db="EMBL/GenBank/DDBJ databases">
        <title>Comparative genomics of oral phylogroup-2 Treponema strains.</title>
        <authorList>
            <person name="Zeng H."/>
            <person name="Chan Y.K."/>
            <person name="Watt R.M."/>
        </authorList>
    </citation>
    <scope>NUCLEOTIDE SEQUENCE</scope>
    <source>
        <strain evidence="2">OMZ 905</strain>
    </source>
</reference>
<dbReference type="InterPro" id="IPR051531">
    <property type="entry name" value="N-acetyltransferase"/>
</dbReference>
<proteinExistence type="predicted"/>
<dbReference type="InterPro" id="IPR016181">
    <property type="entry name" value="Acyl_CoA_acyltransferase"/>
</dbReference>
<dbReference type="EMBL" id="CP051635">
    <property type="protein sequence ID" value="UTD00756.1"/>
    <property type="molecule type" value="Genomic_DNA"/>
</dbReference>
<evidence type="ECO:0000313" key="3">
    <source>
        <dbReference type="Proteomes" id="UP001056981"/>
    </source>
</evidence>
<dbReference type="Proteomes" id="UP001056981">
    <property type="component" value="Chromosome"/>
</dbReference>
<dbReference type="GO" id="GO:0016747">
    <property type="term" value="F:acyltransferase activity, transferring groups other than amino-acyl groups"/>
    <property type="evidence" value="ECO:0007669"/>
    <property type="project" value="InterPro"/>
</dbReference>
<dbReference type="RefSeq" id="WP_253717816.1">
    <property type="nucleotide sequence ID" value="NZ_CP038801.1"/>
</dbReference>
<dbReference type="Pfam" id="PF13302">
    <property type="entry name" value="Acetyltransf_3"/>
    <property type="match status" value="1"/>
</dbReference>
<dbReference type="SUPFAM" id="SSF55729">
    <property type="entry name" value="Acyl-CoA N-acyltransferases (Nat)"/>
    <property type="match status" value="1"/>
</dbReference>